<dbReference type="SUPFAM" id="SSF51445">
    <property type="entry name" value="(Trans)glycosidases"/>
    <property type="match status" value="1"/>
</dbReference>
<name>A0A941GHQ1_NIACI</name>
<dbReference type="InterPro" id="IPR013738">
    <property type="entry name" value="Beta_galactosidase_Trimer"/>
</dbReference>
<dbReference type="GO" id="GO:0006012">
    <property type="term" value="P:galactose metabolic process"/>
    <property type="evidence" value="ECO:0007669"/>
    <property type="project" value="InterPro"/>
</dbReference>
<evidence type="ECO:0000256" key="5">
    <source>
        <dbReference type="ARBA" id="ARBA00022801"/>
    </source>
</evidence>
<dbReference type="SUPFAM" id="SSF52317">
    <property type="entry name" value="Class I glutamine amidotransferase-like"/>
    <property type="match status" value="1"/>
</dbReference>
<comment type="catalytic activity">
    <reaction evidence="1 8">
        <text>Hydrolysis of terminal non-reducing beta-D-galactose residues in beta-D-galactosides.</text>
        <dbReference type="EC" id="3.2.1.23"/>
    </reaction>
</comment>
<dbReference type="InterPro" id="IPR013739">
    <property type="entry name" value="Beta_galactosidase_C"/>
</dbReference>
<evidence type="ECO:0000256" key="7">
    <source>
        <dbReference type="ARBA" id="ARBA00023295"/>
    </source>
</evidence>
<dbReference type="PANTHER" id="PTHR36447:SF2">
    <property type="entry name" value="BETA-GALACTOSIDASE YESZ"/>
    <property type="match status" value="1"/>
</dbReference>
<dbReference type="GO" id="GO:0009341">
    <property type="term" value="C:beta-galactosidase complex"/>
    <property type="evidence" value="ECO:0007669"/>
    <property type="project" value="InterPro"/>
</dbReference>
<sequence length="680" mass="79244">MTKKWTAEKLMLGVCYYPEHWSEELWDDDFQRMKDLGFTYVRMGEFAWTIFEPEEGVYSFDLFDRAIEKAHKLGLKTVLGTPTATPPAWLTHKYPDVLNVSQAGIPYQHGARRHYNYNSENYRRLSTAIVTEMAKHYGDNPGVVGWQIDNELNCEIDVFYSEADHLAFRKWAKEKYKTLEKLNKAWGTVFWNQTYTSWDQVYLTRITVPNSPNPHHMLDEKRFISDSAISYAKMQGDIIRKYTSNQWITTNGMFKHLDNHKLTNEVLDFYAYDSYPNFGRVLEDESEKPLRDRKWSWNLSVVRSISANFAIFEQQSGPGGWVTRLEQPSPNPGQLRLWTYQSIAHGADLVMYFRWRTATKGTEIYWHGINDYHNLPNRRIKEVEQVSKEVHLIGEKVVGANYQAEIAILTNYDNEWDGEFDKWSGPFASISKEAWFKALQYNHVPVDAYNLNKNSNVEELKKYKVLVYPHAAIVSEETADLLKEYVNQGGKLIVGCRTGYKDETGQTYMKAFPGYLADLTGITLEDFTREAPFEATPMVMYKETAKLETNHFYEVLKVHDDNKTEVIGKFSNCYFEGNPALVKRQHGEGTCYYFGGVFTIELAEKLIEETQINNYKNKFDLPESVELSIRKKEGKEFVFLLNYSHEPQEIDVKQEMTDILTGERIYQKVRMKAYDVLVLE</sequence>
<dbReference type="AlphaFoldDB" id="A0A941GHQ1"/>
<evidence type="ECO:0000259" key="13">
    <source>
        <dbReference type="Pfam" id="PF08533"/>
    </source>
</evidence>
<dbReference type="InterPro" id="IPR013529">
    <property type="entry name" value="Glyco_hydro_42_N"/>
</dbReference>
<feature type="domain" description="Beta-galactosidase trimerisation" evidence="12">
    <location>
        <begin position="404"/>
        <end position="610"/>
    </location>
</feature>
<dbReference type="Pfam" id="PF02449">
    <property type="entry name" value="Glyco_hydro_42"/>
    <property type="match status" value="1"/>
</dbReference>
<dbReference type="PANTHER" id="PTHR36447">
    <property type="entry name" value="BETA-GALACTOSIDASE GANA"/>
    <property type="match status" value="1"/>
</dbReference>
<dbReference type="Pfam" id="PF08533">
    <property type="entry name" value="Glyco_hydro_42C"/>
    <property type="match status" value="1"/>
</dbReference>
<evidence type="ECO:0000256" key="10">
    <source>
        <dbReference type="PIRSR" id="PIRSR001084-2"/>
    </source>
</evidence>
<evidence type="ECO:0000256" key="6">
    <source>
        <dbReference type="ARBA" id="ARBA00022833"/>
    </source>
</evidence>
<dbReference type="EMBL" id="JAGTPX010000012">
    <property type="protein sequence ID" value="MBR8670519.1"/>
    <property type="molecule type" value="Genomic_DNA"/>
</dbReference>
<dbReference type="Gene3D" id="2.60.40.1180">
    <property type="entry name" value="Golgi alpha-mannosidase II"/>
    <property type="match status" value="1"/>
</dbReference>
<feature type="binding site" evidence="10">
    <location>
        <position position="321"/>
    </location>
    <ligand>
        <name>substrate</name>
    </ligand>
</feature>
<evidence type="ECO:0000256" key="1">
    <source>
        <dbReference type="ARBA" id="ARBA00001412"/>
    </source>
</evidence>
<dbReference type="CDD" id="cd03143">
    <property type="entry name" value="A4_beta-galactosidase_middle_domain"/>
    <property type="match status" value="1"/>
</dbReference>
<dbReference type="RefSeq" id="WP_212119432.1">
    <property type="nucleotide sequence ID" value="NZ_JAGTPX020000011.1"/>
</dbReference>
<accession>A0A941GHQ1</accession>
<keyword evidence="7 8" id="KW-0326">Glycosidase</keyword>
<dbReference type="Gene3D" id="3.40.50.880">
    <property type="match status" value="1"/>
</dbReference>
<evidence type="ECO:0000256" key="2">
    <source>
        <dbReference type="ARBA" id="ARBA00005940"/>
    </source>
</evidence>
<keyword evidence="5 8" id="KW-0378">Hydrolase</keyword>
<reference evidence="14" key="1">
    <citation type="submission" date="2021-04" db="EMBL/GenBank/DDBJ databases">
        <title>Genomic analysis of electroactive and textile dye degrading Bacillus circulans strain: DC10 isolated from constructed wetland-microbial fuel cells treating textile dye wastewaters.</title>
        <authorList>
            <person name="Patel D.U."/>
            <person name="Desai C.R."/>
        </authorList>
    </citation>
    <scope>NUCLEOTIDE SEQUENCE</scope>
    <source>
        <strain evidence="14">DC10</strain>
    </source>
</reference>
<proteinExistence type="inferred from homology"/>
<dbReference type="InterPro" id="IPR029062">
    <property type="entry name" value="Class_I_gatase-like"/>
</dbReference>
<organism evidence="14">
    <name type="scientific">Niallia circulans</name>
    <name type="common">Bacillus circulans</name>
    <dbReference type="NCBI Taxonomy" id="1397"/>
    <lineage>
        <taxon>Bacteria</taxon>
        <taxon>Bacillati</taxon>
        <taxon>Bacillota</taxon>
        <taxon>Bacilli</taxon>
        <taxon>Bacillales</taxon>
        <taxon>Bacillaceae</taxon>
        <taxon>Niallia</taxon>
    </lineage>
</organism>
<feature type="domain" description="Glycoside hydrolase family 42 N-terminal" evidence="11">
    <location>
        <begin position="15"/>
        <end position="391"/>
    </location>
</feature>
<dbReference type="GO" id="GO:0046872">
    <property type="term" value="F:metal ion binding"/>
    <property type="evidence" value="ECO:0007669"/>
    <property type="project" value="UniProtKB-KW"/>
</dbReference>
<feature type="active site" description="Nucleophile" evidence="9">
    <location>
        <position position="313"/>
    </location>
</feature>
<evidence type="ECO:0000259" key="12">
    <source>
        <dbReference type="Pfam" id="PF08532"/>
    </source>
</evidence>
<dbReference type="EC" id="3.2.1.23" evidence="3 8"/>
<feature type="active site" description="Proton donor" evidence="9">
    <location>
        <position position="151"/>
    </location>
</feature>
<dbReference type="Gene3D" id="3.20.20.80">
    <property type="entry name" value="Glycosidases"/>
    <property type="match status" value="1"/>
</dbReference>
<feature type="binding site" evidence="10">
    <location>
        <position position="150"/>
    </location>
    <ligand>
        <name>substrate</name>
    </ligand>
</feature>
<dbReference type="InterPro" id="IPR017853">
    <property type="entry name" value="GH"/>
</dbReference>
<feature type="binding site" evidence="10">
    <location>
        <position position="112"/>
    </location>
    <ligand>
        <name>substrate</name>
    </ligand>
</feature>
<keyword evidence="4" id="KW-0479">Metal-binding</keyword>
<evidence type="ECO:0000259" key="11">
    <source>
        <dbReference type="Pfam" id="PF02449"/>
    </source>
</evidence>
<dbReference type="InterPro" id="IPR013780">
    <property type="entry name" value="Glyco_hydro_b"/>
</dbReference>
<comment type="similarity">
    <text evidence="2 8">Belongs to the glycosyl hydrolase 42 family.</text>
</comment>
<feature type="domain" description="Beta-galactosidase C-terminal" evidence="13">
    <location>
        <begin position="625"/>
        <end position="680"/>
    </location>
</feature>
<gene>
    <name evidence="14" type="ORF">KD144_13245</name>
</gene>
<evidence type="ECO:0000256" key="8">
    <source>
        <dbReference type="PIRNR" id="PIRNR001084"/>
    </source>
</evidence>
<evidence type="ECO:0000256" key="3">
    <source>
        <dbReference type="ARBA" id="ARBA00012756"/>
    </source>
</evidence>
<dbReference type="InterPro" id="IPR003476">
    <property type="entry name" value="Glyco_hydro_42"/>
</dbReference>
<evidence type="ECO:0000256" key="4">
    <source>
        <dbReference type="ARBA" id="ARBA00022723"/>
    </source>
</evidence>
<evidence type="ECO:0000256" key="9">
    <source>
        <dbReference type="PIRSR" id="PIRSR001084-1"/>
    </source>
</evidence>
<dbReference type="PIRSF" id="PIRSF001084">
    <property type="entry name" value="B-galactosidase"/>
    <property type="match status" value="1"/>
</dbReference>
<dbReference type="GO" id="GO:0004565">
    <property type="term" value="F:beta-galactosidase activity"/>
    <property type="evidence" value="ECO:0007669"/>
    <property type="project" value="UniProtKB-EC"/>
</dbReference>
<dbReference type="Pfam" id="PF08532">
    <property type="entry name" value="Glyco_hydro_42M"/>
    <property type="match status" value="1"/>
</dbReference>
<comment type="caution">
    <text evidence="14">The sequence shown here is derived from an EMBL/GenBank/DDBJ whole genome shotgun (WGS) entry which is preliminary data.</text>
</comment>
<keyword evidence="6" id="KW-0862">Zinc</keyword>
<evidence type="ECO:0000313" key="14">
    <source>
        <dbReference type="EMBL" id="MBR8670519.1"/>
    </source>
</evidence>
<protein>
    <recommendedName>
        <fullName evidence="3 8">Beta-galactosidase</fullName>
        <shortName evidence="8">Beta-gal</shortName>
        <ecNumber evidence="3 8">3.2.1.23</ecNumber>
    </recommendedName>
</protein>